<name>A0AAD3MUT2_LATJO</name>
<accession>A0AAD3MUT2</accession>
<dbReference type="EMBL" id="BRZM01000039">
    <property type="protein sequence ID" value="GLD60096.1"/>
    <property type="molecule type" value="Genomic_DNA"/>
</dbReference>
<gene>
    <name evidence="1" type="ORF">AKAME5_001203700</name>
</gene>
<dbReference type="AlphaFoldDB" id="A0AAD3MUT2"/>
<reference evidence="1" key="1">
    <citation type="submission" date="2022-08" db="EMBL/GenBank/DDBJ databases">
        <title>Genome sequencing of akame (Lates japonicus).</title>
        <authorList>
            <person name="Hashiguchi Y."/>
            <person name="Takahashi H."/>
        </authorList>
    </citation>
    <scope>NUCLEOTIDE SEQUENCE</scope>
    <source>
        <strain evidence="1">Kochi</strain>
    </source>
</reference>
<evidence type="ECO:0000313" key="1">
    <source>
        <dbReference type="EMBL" id="GLD60096.1"/>
    </source>
</evidence>
<proteinExistence type="predicted"/>
<evidence type="ECO:0000313" key="2">
    <source>
        <dbReference type="Proteomes" id="UP001279410"/>
    </source>
</evidence>
<sequence length="197" mass="22515">MWSLLLKAPLSLADIKQYTHGSDIPFHDGYSCLHIPSILGRSIVQEGWPLLFIDKTRAVSVPDLSLWRGWRSQDCLGDAEKEAGLPQPHVMLGCRGLEERRREERRQELQDLVQRCAFNDLPRMTQLVKTIFQSIAEFQARVTHGWDDIRSGRRQRSFLRKLVQAPPVRREDSPVSWALAAGEGQAASSRLHPRRQG</sequence>
<organism evidence="1 2">
    <name type="scientific">Lates japonicus</name>
    <name type="common">Japanese lates</name>
    <dbReference type="NCBI Taxonomy" id="270547"/>
    <lineage>
        <taxon>Eukaryota</taxon>
        <taxon>Metazoa</taxon>
        <taxon>Chordata</taxon>
        <taxon>Craniata</taxon>
        <taxon>Vertebrata</taxon>
        <taxon>Euteleostomi</taxon>
        <taxon>Actinopterygii</taxon>
        <taxon>Neopterygii</taxon>
        <taxon>Teleostei</taxon>
        <taxon>Neoteleostei</taxon>
        <taxon>Acanthomorphata</taxon>
        <taxon>Carangaria</taxon>
        <taxon>Carangaria incertae sedis</taxon>
        <taxon>Centropomidae</taxon>
        <taxon>Lates</taxon>
    </lineage>
</organism>
<dbReference type="Proteomes" id="UP001279410">
    <property type="component" value="Unassembled WGS sequence"/>
</dbReference>
<comment type="caution">
    <text evidence="1">The sequence shown here is derived from an EMBL/GenBank/DDBJ whole genome shotgun (WGS) entry which is preliminary data.</text>
</comment>
<protein>
    <submittedName>
        <fullName evidence="1">Twinkle protein, mitochondrial</fullName>
    </submittedName>
</protein>
<keyword evidence="2" id="KW-1185">Reference proteome</keyword>